<proteinExistence type="predicted"/>
<dbReference type="EMBL" id="JAVRJZ010000020">
    <property type="protein sequence ID" value="KAK2706374.1"/>
    <property type="molecule type" value="Genomic_DNA"/>
</dbReference>
<accession>A0AA88HG37</accession>
<name>A0AA88HG37_ARTSF</name>
<gene>
    <name evidence="2" type="ORF">QYM36_016421</name>
</gene>
<organism evidence="2 3">
    <name type="scientific">Artemia franciscana</name>
    <name type="common">Brine shrimp</name>
    <name type="synonym">Artemia sanfranciscana</name>
    <dbReference type="NCBI Taxonomy" id="6661"/>
    <lineage>
        <taxon>Eukaryota</taxon>
        <taxon>Metazoa</taxon>
        <taxon>Ecdysozoa</taxon>
        <taxon>Arthropoda</taxon>
        <taxon>Crustacea</taxon>
        <taxon>Branchiopoda</taxon>
        <taxon>Anostraca</taxon>
        <taxon>Artemiidae</taxon>
        <taxon>Artemia</taxon>
    </lineage>
</organism>
<sequence>MSAEVTELKTHSSSRDSKTVSHQKDSILQKARCKELQKNLLDFKGKERQLNIIIHGLLSECPSQNTKSNIENLFENHLALQRISVHMTKCYRLPDKPASGIALHKRPKTRTVLISLHNELKIQSVLKSDSKLKGSGICIATDLPPVLNNLRYSLLIKGKSHVKEVMR</sequence>
<evidence type="ECO:0000313" key="3">
    <source>
        <dbReference type="Proteomes" id="UP001187531"/>
    </source>
</evidence>
<reference evidence="2" key="1">
    <citation type="submission" date="2023-07" db="EMBL/GenBank/DDBJ databases">
        <title>Chromosome-level genome assembly of Artemia franciscana.</title>
        <authorList>
            <person name="Jo E."/>
        </authorList>
    </citation>
    <scope>NUCLEOTIDE SEQUENCE</scope>
    <source>
        <tissue evidence="2">Whole body</tissue>
    </source>
</reference>
<comment type="caution">
    <text evidence="2">The sequence shown here is derived from an EMBL/GenBank/DDBJ whole genome shotgun (WGS) entry which is preliminary data.</text>
</comment>
<feature type="region of interest" description="Disordered" evidence="1">
    <location>
        <begin position="1"/>
        <end position="25"/>
    </location>
</feature>
<protein>
    <submittedName>
        <fullName evidence="2">Uncharacterized protein</fullName>
    </submittedName>
</protein>
<evidence type="ECO:0000313" key="2">
    <source>
        <dbReference type="EMBL" id="KAK2706374.1"/>
    </source>
</evidence>
<evidence type="ECO:0000256" key="1">
    <source>
        <dbReference type="SAM" id="MobiDB-lite"/>
    </source>
</evidence>
<dbReference type="Proteomes" id="UP001187531">
    <property type="component" value="Unassembled WGS sequence"/>
</dbReference>
<keyword evidence="3" id="KW-1185">Reference proteome</keyword>
<dbReference type="AlphaFoldDB" id="A0AA88HG37"/>